<dbReference type="CDD" id="cd00090">
    <property type="entry name" value="HTH_ARSR"/>
    <property type="match status" value="2"/>
</dbReference>
<dbReference type="GO" id="GO:0043200">
    <property type="term" value="P:response to amino acid"/>
    <property type="evidence" value="ECO:0007669"/>
    <property type="project" value="TreeGrafter"/>
</dbReference>
<proteinExistence type="predicted"/>
<dbReference type="InterPro" id="IPR036388">
    <property type="entry name" value="WH-like_DNA-bd_sf"/>
</dbReference>
<evidence type="ECO:0000256" key="2">
    <source>
        <dbReference type="ARBA" id="ARBA00023125"/>
    </source>
</evidence>
<name>A0A6N0NWI6_9CREN</name>
<keyword evidence="2" id="KW-0238">DNA-binding</keyword>
<evidence type="ECO:0000313" key="5">
    <source>
        <dbReference type="EMBL" id="QKR00577.1"/>
    </source>
</evidence>
<protein>
    <submittedName>
        <fullName evidence="5">Winged helix-turn-helix transcriptional regulator</fullName>
    </submittedName>
</protein>
<gene>
    <name evidence="5" type="ORF">GWK48_09470</name>
</gene>
<dbReference type="InterPro" id="IPR019888">
    <property type="entry name" value="Tscrpt_reg_AsnC-like"/>
</dbReference>
<dbReference type="Pfam" id="PF13412">
    <property type="entry name" value="HTH_24"/>
    <property type="match status" value="2"/>
</dbReference>
<dbReference type="PANTHER" id="PTHR30154:SF34">
    <property type="entry name" value="TRANSCRIPTIONAL REGULATOR AZLB"/>
    <property type="match status" value="1"/>
</dbReference>
<feature type="domain" description="HTH asnC-type" evidence="4">
    <location>
        <begin position="1"/>
        <end position="66"/>
    </location>
</feature>
<reference evidence="5 6" key="1">
    <citation type="submission" date="2020-02" db="EMBL/GenBank/DDBJ databases">
        <title>Comparative genome analysis reveals the metabolism and evolution of the thermophilic archaeal genus Metallosphaera.</title>
        <authorList>
            <person name="Jiang C."/>
        </authorList>
    </citation>
    <scope>NUCLEOTIDE SEQUENCE [LARGE SCALE GENOMIC DNA]</scope>
    <source>
        <strain evidence="5 6">Ric-A</strain>
    </source>
</reference>
<sequence>MDETDRKILYSLFRDGRVSQRKLAEELNLTPPALNYRFKKLEEDGILKGYRVFITPSFVSKYYGFVAFINQRDFDSDWIFLKFKCVEWLNVYGVIGSSLRDLDDKIDKMSAALGEARLKYVPEQSLEPLKPLDLRILAELSKNPRATESEIGSKLGMPSKTVAKRLRILAKRGVYSVFPVLDVSKAGLVMFSMFSREIRKITGVLEPCTIFRITDGKAGINVCLVESMLQARNYVNSARLQEPDSDVMIIYDYYLNLDSSITAV</sequence>
<evidence type="ECO:0000256" key="3">
    <source>
        <dbReference type="ARBA" id="ARBA00023163"/>
    </source>
</evidence>
<dbReference type="SUPFAM" id="SSF46785">
    <property type="entry name" value="Winged helix' DNA-binding domain"/>
    <property type="match status" value="2"/>
</dbReference>
<dbReference type="EMBL" id="CP049074">
    <property type="protein sequence ID" value="QKR00577.1"/>
    <property type="molecule type" value="Genomic_DNA"/>
</dbReference>
<evidence type="ECO:0000256" key="1">
    <source>
        <dbReference type="ARBA" id="ARBA00023015"/>
    </source>
</evidence>
<organism evidence="5 6">
    <name type="scientific">Metallosphaera tengchongensis</name>
    <dbReference type="NCBI Taxonomy" id="1532350"/>
    <lineage>
        <taxon>Archaea</taxon>
        <taxon>Thermoproteota</taxon>
        <taxon>Thermoprotei</taxon>
        <taxon>Sulfolobales</taxon>
        <taxon>Sulfolobaceae</taxon>
        <taxon>Metallosphaera</taxon>
    </lineage>
</organism>
<dbReference type="GO" id="GO:0005829">
    <property type="term" value="C:cytosol"/>
    <property type="evidence" value="ECO:0007669"/>
    <property type="project" value="TreeGrafter"/>
</dbReference>
<evidence type="ECO:0000259" key="4">
    <source>
        <dbReference type="PROSITE" id="PS50956"/>
    </source>
</evidence>
<dbReference type="PROSITE" id="PS50956">
    <property type="entry name" value="HTH_ASNC_2"/>
    <property type="match status" value="1"/>
</dbReference>
<dbReference type="Proteomes" id="UP000509301">
    <property type="component" value="Chromosome"/>
</dbReference>
<dbReference type="InterPro" id="IPR000485">
    <property type="entry name" value="AsnC-type_HTH_dom"/>
</dbReference>
<accession>A0A6N0NWI6</accession>
<dbReference type="RefSeq" id="WP_174631700.1">
    <property type="nucleotide sequence ID" value="NZ_CP049074.1"/>
</dbReference>
<dbReference type="PANTHER" id="PTHR30154">
    <property type="entry name" value="LEUCINE-RESPONSIVE REGULATORY PROTEIN"/>
    <property type="match status" value="1"/>
</dbReference>
<dbReference type="OrthoDB" id="6995at2157"/>
<dbReference type="AlphaFoldDB" id="A0A6N0NWI6"/>
<dbReference type="GO" id="GO:0043565">
    <property type="term" value="F:sequence-specific DNA binding"/>
    <property type="evidence" value="ECO:0007669"/>
    <property type="project" value="InterPro"/>
</dbReference>
<keyword evidence="1" id="KW-0805">Transcription regulation</keyword>
<keyword evidence="3" id="KW-0804">Transcription</keyword>
<dbReference type="PRINTS" id="PR00033">
    <property type="entry name" value="HTHASNC"/>
</dbReference>
<evidence type="ECO:0000313" key="6">
    <source>
        <dbReference type="Proteomes" id="UP000509301"/>
    </source>
</evidence>
<dbReference type="SMART" id="SM00344">
    <property type="entry name" value="HTH_ASNC"/>
    <property type="match status" value="2"/>
</dbReference>
<dbReference type="InterPro" id="IPR011991">
    <property type="entry name" value="ArsR-like_HTH"/>
</dbReference>
<keyword evidence="6" id="KW-1185">Reference proteome</keyword>
<dbReference type="InterPro" id="IPR036390">
    <property type="entry name" value="WH_DNA-bd_sf"/>
</dbReference>
<dbReference type="KEGG" id="mten:GWK48_09470"/>
<dbReference type="GeneID" id="55642172"/>
<dbReference type="Gene3D" id="1.10.10.10">
    <property type="entry name" value="Winged helix-like DNA-binding domain superfamily/Winged helix DNA-binding domain"/>
    <property type="match status" value="2"/>
</dbReference>